<organism evidence="3 4">
    <name type="scientific">Hyaloscypha bicolor E</name>
    <dbReference type="NCBI Taxonomy" id="1095630"/>
    <lineage>
        <taxon>Eukaryota</taxon>
        <taxon>Fungi</taxon>
        <taxon>Dikarya</taxon>
        <taxon>Ascomycota</taxon>
        <taxon>Pezizomycotina</taxon>
        <taxon>Leotiomycetes</taxon>
        <taxon>Helotiales</taxon>
        <taxon>Hyaloscyphaceae</taxon>
        <taxon>Hyaloscypha</taxon>
        <taxon>Hyaloscypha bicolor</taxon>
    </lineage>
</organism>
<protein>
    <recommendedName>
        <fullName evidence="2">DUF6594 domain-containing protein</fullName>
    </recommendedName>
</protein>
<evidence type="ECO:0000259" key="2">
    <source>
        <dbReference type="Pfam" id="PF20237"/>
    </source>
</evidence>
<name>A0A2J6TE23_9HELO</name>
<dbReference type="Proteomes" id="UP000235371">
    <property type="component" value="Unassembled WGS sequence"/>
</dbReference>
<dbReference type="PANTHER" id="PTHR34502">
    <property type="entry name" value="DUF6594 DOMAIN-CONTAINING PROTEIN-RELATED"/>
    <property type="match status" value="1"/>
</dbReference>
<accession>A0A2J6TE23</accession>
<keyword evidence="1" id="KW-0472">Membrane</keyword>
<dbReference type="GeneID" id="36582578"/>
<dbReference type="OrthoDB" id="5341582at2759"/>
<dbReference type="InParanoid" id="A0A2J6TE23"/>
<sequence length="269" mass="30455">VEDYRSGYPRFAALISAHDGYFVCRRFNNLRGRLLLLKQDKLSILEQRLDEVDQQETSLLFLGKCRSDKNPDRISPLAEIDTCLADYAIDDFVKRTCQMLGYSPAQQRDIASLQNWLDGTGCLARAETEYLTYYRELASLAPACDSAVVHLEAWVEDKLIRFYRGFRKSRFHDISTDTNVYIYSGPLIKRAAKALLLFMITLLLLMPIIICNVINRFSTRIITVIIFTISYLFILSGLTGSRAMELVIAGATYATILIVFVSGTSAVEC</sequence>
<keyword evidence="1" id="KW-0812">Transmembrane</keyword>
<keyword evidence="4" id="KW-1185">Reference proteome</keyword>
<feature type="transmembrane region" description="Helical" evidence="1">
    <location>
        <begin position="221"/>
        <end position="239"/>
    </location>
</feature>
<feature type="transmembrane region" description="Helical" evidence="1">
    <location>
        <begin position="246"/>
        <end position="267"/>
    </location>
</feature>
<dbReference type="EMBL" id="KZ613786">
    <property type="protein sequence ID" value="PMD61252.1"/>
    <property type="molecule type" value="Genomic_DNA"/>
</dbReference>
<evidence type="ECO:0000256" key="1">
    <source>
        <dbReference type="SAM" id="Phobius"/>
    </source>
</evidence>
<keyword evidence="1" id="KW-1133">Transmembrane helix</keyword>
<feature type="transmembrane region" description="Helical" evidence="1">
    <location>
        <begin position="194"/>
        <end position="215"/>
    </location>
</feature>
<evidence type="ECO:0000313" key="3">
    <source>
        <dbReference type="EMBL" id="PMD61252.1"/>
    </source>
</evidence>
<reference evidence="3 4" key="1">
    <citation type="submission" date="2016-04" db="EMBL/GenBank/DDBJ databases">
        <title>A degradative enzymes factory behind the ericoid mycorrhizal symbiosis.</title>
        <authorList>
            <consortium name="DOE Joint Genome Institute"/>
            <person name="Martino E."/>
            <person name="Morin E."/>
            <person name="Grelet G."/>
            <person name="Kuo A."/>
            <person name="Kohler A."/>
            <person name="Daghino S."/>
            <person name="Barry K."/>
            <person name="Choi C."/>
            <person name="Cichocki N."/>
            <person name="Clum A."/>
            <person name="Copeland A."/>
            <person name="Hainaut M."/>
            <person name="Haridas S."/>
            <person name="Labutti K."/>
            <person name="Lindquist E."/>
            <person name="Lipzen A."/>
            <person name="Khouja H.-R."/>
            <person name="Murat C."/>
            <person name="Ohm R."/>
            <person name="Olson A."/>
            <person name="Spatafora J."/>
            <person name="Veneault-Fourrey C."/>
            <person name="Henrissat B."/>
            <person name="Grigoriev I."/>
            <person name="Martin F."/>
            <person name="Perotto S."/>
        </authorList>
    </citation>
    <scope>NUCLEOTIDE SEQUENCE [LARGE SCALE GENOMIC DNA]</scope>
    <source>
        <strain evidence="3 4">E</strain>
    </source>
</reference>
<feature type="domain" description="DUF6594" evidence="2">
    <location>
        <begin position="8"/>
        <end position="257"/>
    </location>
</feature>
<proteinExistence type="predicted"/>
<dbReference type="Pfam" id="PF20237">
    <property type="entry name" value="DUF6594"/>
    <property type="match status" value="1"/>
</dbReference>
<dbReference type="RefSeq" id="XP_024738156.1">
    <property type="nucleotide sequence ID" value="XM_024874498.1"/>
</dbReference>
<feature type="non-terminal residue" evidence="3">
    <location>
        <position position="1"/>
    </location>
</feature>
<evidence type="ECO:0000313" key="4">
    <source>
        <dbReference type="Proteomes" id="UP000235371"/>
    </source>
</evidence>
<gene>
    <name evidence="3" type="ORF">K444DRAFT_525910</name>
</gene>
<dbReference type="STRING" id="1095630.A0A2J6TE23"/>
<dbReference type="InterPro" id="IPR046529">
    <property type="entry name" value="DUF6594"/>
</dbReference>
<dbReference type="AlphaFoldDB" id="A0A2J6TE23"/>
<dbReference type="PANTHER" id="PTHR34502:SF5">
    <property type="entry name" value="DUF6594 DOMAIN-CONTAINING PROTEIN"/>
    <property type="match status" value="1"/>
</dbReference>